<dbReference type="EMBL" id="GL376590">
    <property type="status" value="NOT_ANNOTATED_CDS"/>
    <property type="molecule type" value="Genomic_DNA"/>
</dbReference>
<keyword evidence="2" id="KW-1185">Reference proteome</keyword>
<dbReference type="eggNOG" id="ENOG502RWF6">
    <property type="taxonomic scope" value="Eukaryota"/>
</dbReference>
<organism evidence="1 2">
    <name type="scientific">Globisporangium ultimum (strain ATCC 200006 / CBS 805.95 / DAOM BR144)</name>
    <name type="common">Pythium ultimum</name>
    <dbReference type="NCBI Taxonomy" id="431595"/>
    <lineage>
        <taxon>Eukaryota</taxon>
        <taxon>Sar</taxon>
        <taxon>Stramenopiles</taxon>
        <taxon>Oomycota</taxon>
        <taxon>Peronosporomycetes</taxon>
        <taxon>Pythiales</taxon>
        <taxon>Pythiaceae</taxon>
        <taxon>Globisporangium</taxon>
    </lineage>
</organism>
<name>K3X0V1_GLOUD</name>
<dbReference type="InParanoid" id="K3X0V1"/>
<sequence length="97" mass="11139">MDRRISCSSENCGFFVQVCRRRRADQTYGNWYISSLHLEHVNCISSAAPTRRQIQDLATFRSAVHAFEETSAATLIAQVQEREGISLSKKRRTVYRA</sequence>
<proteinExistence type="predicted"/>
<accession>K3X0V1</accession>
<reference evidence="2" key="1">
    <citation type="journal article" date="2010" name="Genome Biol.">
        <title>Genome sequence of the necrotrophic plant pathogen Pythium ultimum reveals original pathogenicity mechanisms and effector repertoire.</title>
        <authorList>
            <person name="Levesque C.A."/>
            <person name="Brouwer H."/>
            <person name="Cano L."/>
            <person name="Hamilton J.P."/>
            <person name="Holt C."/>
            <person name="Huitema E."/>
            <person name="Raffaele S."/>
            <person name="Robideau G.P."/>
            <person name="Thines M."/>
            <person name="Win J."/>
            <person name="Zerillo M.M."/>
            <person name="Beakes G.W."/>
            <person name="Boore J.L."/>
            <person name="Busam D."/>
            <person name="Dumas B."/>
            <person name="Ferriera S."/>
            <person name="Fuerstenberg S.I."/>
            <person name="Gachon C.M."/>
            <person name="Gaulin E."/>
            <person name="Govers F."/>
            <person name="Grenville-Briggs L."/>
            <person name="Horner N."/>
            <person name="Hostetler J."/>
            <person name="Jiang R.H."/>
            <person name="Johnson J."/>
            <person name="Krajaejun T."/>
            <person name="Lin H."/>
            <person name="Meijer H.J."/>
            <person name="Moore B."/>
            <person name="Morris P."/>
            <person name="Phuntmart V."/>
            <person name="Puiu D."/>
            <person name="Shetty J."/>
            <person name="Stajich J.E."/>
            <person name="Tripathy S."/>
            <person name="Wawra S."/>
            <person name="van West P."/>
            <person name="Whitty B.R."/>
            <person name="Coutinho P.M."/>
            <person name="Henrissat B."/>
            <person name="Martin F."/>
            <person name="Thomas P.D."/>
            <person name="Tyler B.M."/>
            <person name="De Vries R.P."/>
            <person name="Kamoun S."/>
            <person name="Yandell M."/>
            <person name="Tisserat N."/>
            <person name="Buell C.R."/>
        </authorList>
    </citation>
    <scope>NUCLEOTIDE SEQUENCE</scope>
    <source>
        <strain evidence="2">DAOM:BR144</strain>
    </source>
</reference>
<dbReference type="HOGENOM" id="CLU_2351313_0_0_1"/>
<reference evidence="1" key="3">
    <citation type="submission" date="2015-02" db="UniProtKB">
        <authorList>
            <consortium name="EnsemblProtists"/>
        </authorList>
    </citation>
    <scope>IDENTIFICATION</scope>
    <source>
        <strain evidence="1">DAOM BR144</strain>
    </source>
</reference>
<dbReference type="Proteomes" id="UP000019132">
    <property type="component" value="Unassembled WGS sequence"/>
</dbReference>
<reference evidence="2" key="2">
    <citation type="submission" date="2010-04" db="EMBL/GenBank/DDBJ databases">
        <authorList>
            <person name="Buell R."/>
            <person name="Hamilton J."/>
            <person name="Hostetler J."/>
        </authorList>
    </citation>
    <scope>NUCLEOTIDE SEQUENCE [LARGE SCALE GENOMIC DNA]</scope>
    <source>
        <strain evidence="2">DAOM:BR144</strain>
    </source>
</reference>
<evidence type="ECO:0000313" key="2">
    <source>
        <dbReference type="Proteomes" id="UP000019132"/>
    </source>
</evidence>
<dbReference type="EnsemblProtists" id="PYU1_T010850">
    <property type="protein sequence ID" value="PYU1_T010850"/>
    <property type="gene ID" value="PYU1_G010827"/>
</dbReference>
<protein>
    <submittedName>
        <fullName evidence="1">Uncharacterized protein</fullName>
    </submittedName>
</protein>
<evidence type="ECO:0000313" key="1">
    <source>
        <dbReference type="EnsemblProtists" id="PYU1_T010850"/>
    </source>
</evidence>
<dbReference type="VEuPathDB" id="FungiDB:PYU1_G010827"/>
<dbReference type="AlphaFoldDB" id="K3X0V1"/>